<dbReference type="RefSeq" id="WP_238463107.1">
    <property type="nucleotide sequence ID" value="NZ_JAKLJA010000004.1"/>
</dbReference>
<dbReference type="AlphaFoldDB" id="A0A9X1UE90"/>
<sequence>MNAIPRYEVNVCGGDFQHVRERFREWKNEPLIYRKDQRMFEGRYEVRPLSARRYGDTEEARKALQTACDPQDDYALAAEVDDGERDIWIVMAAYPAD</sequence>
<reference evidence="1" key="1">
    <citation type="submission" date="2022-01" db="EMBL/GenBank/DDBJ databases">
        <title>Genome sequence and assembly of Parabukholderia sp. RG36.</title>
        <authorList>
            <person name="Chhetri G."/>
        </authorList>
    </citation>
    <scope>NUCLEOTIDE SEQUENCE</scope>
    <source>
        <strain evidence="1">RG36</strain>
    </source>
</reference>
<gene>
    <name evidence="1" type="ORF">L5014_08345</name>
</gene>
<dbReference type="Proteomes" id="UP001139308">
    <property type="component" value="Unassembled WGS sequence"/>
</dbReference>
<name>A0A9X1UE90_9BURK</name>
<proteinExistence type="predicted"/>
<comment type="caution">
    <text evidence="1">The sequence shown here is derived from an EMBL/GenBank/DDBJ whole genome shotgun (WGS) entry which is preliminary data.</text>
</comment>
<evidence type="ECO:0000313" key="2">
    <source>
        <dbReference type="Proteomes" id="UP001139308"/>
    </source>
</evidence>
<keyword evidence="2" id="KW-1185">Reference proteome</keyword>
<evidence type="ECO:0000313" key="1">
    <source>
        <dbReference type="EMBL" id="MCG5073374.1"/>
    </source>
</evidence>
<protein>
    <submittedName>
        <fullName evidence="1">Uncharacterized protein</fullName>
    </submittedName>
</protein>
<accession>A0A9X1UE90</accession>
<organism evidence="1 2">
    <name type="scientific">Paraburkholderia tagetis</name>
    <dbReference type="NCBI Taxonomy" id="2913261"/>
    <lineage>
        <taxon>Bacteria</taxon>
        <taxon>Pseudomonadati</taxon>
        <taxon>Pseudomonadota</taxon>
        <taxon>Betaproteobacteria</taxon>
        <taxon>Burkholderiales</taxon>
        <taxon>Burkholderiaceae</taxon>
        <taxon>Paraburkholderia</taxon>
    </lineage>
</organism>
<dbReference type="EMBL" id="JAKLJA010000004">
    <property type="protein sequence ID" value="MCG5073374.1"/>
    <property type="molecule type" value="Genomic_DNA"/>
</dbReference>